<proteinExistence type="predicted"/>
<gene>
    <name evidence="1" type="ORF">AUEXF2481DRAFT_176517</name>
</gene>
<reference evidence="1 2" key="1">
    <citation type="journal article" date="2014" name="BMC Genomics">
        <title>Genome sequencing of four Aureobasidium pullulans varieties: biotechnological potential, stress tolerance, and description of new species.</title>
        <authorList>
            <person name="Gostin Ar C."/>
            <person name="Ohm R.A."/>
            <person name="Kogej T."/>
            <person name="Sonjak S."/>
            <person name="Turk M."/>
            <person name="Zajc J."/>
            <person name="Zalar P."/>
            <person name="Grube M."/>
            <person name="Sun H."/>
            <person name="Han J."/>
            <person name="Sharma A."/>
            <person name="Chiniquy J."/>
            <person name="Ngan C.Y."/>
            <person name="Lipzen A."/>
            <person name="Barry K."/>
            <person name="Grigoriev I.V."/>
            <person name="Gunde-Cimerman N."/>
        </authorList>
    </citation>
    <scope>NUCLEOTIDE SEQUENCE [LARGE SCALE GENOMIC DNA]</scope>
    <source>
        <strain evidence="1 2">EXF-2481</strain>
    </source>
</reference>
<dbReference type="RefSeq" id="XP_013348373.1">
    <property type="nucleotide sequence ID" value="XM_013492919.1"/>
</dbReference>
<organism evidence="1 2">
    <name type="scientific">Aureobasidium subglaciale (strain EXF-2481)</name>
    <name type="common">Aureobasidium pullulans var. subglaciale</name>
    <dbReference type="NCBI Taxonomy" id="1043005"/>
    <lineage>
        <taxon>Eukaryota</taxon>
        <taxon>Fungi</taxon>
        <taxon>Dikarya</taxon>
        <taxon>Ascomycota</taxon>
        <taxon>Pezizomycotina</taxon>
        <taxon>Dothideomycetes</taxon>
        <taxon>Dothideomycetidae</taxon>
        <taxon>Dothideales</taxon>
        <taxon>Saccotheciaceae</taxon>
        <taxon>Aureobasidium</taxon>
    </lineage>
</organism>
<evidence type="ECO:0000313" key="2">
    <source>
        <dbReference type="Proteomes" id="UP000030641"/>
    </source>
</evidence>
<keyword evidence="2" id="KW-1185">Reference proteome</keyword>
<dbReference type="OrthoDB" id="3853505at2759"/>
<dbReference type="AlphaFoldDB" id="A0A074YTF1"/>
<accession>A0A074YTF1</accession>
<dbReference type="EMBL" id="KL584750">
    <property type="protein sequence ID" value="KEQ99424.1"/>
    <property type="molecule type" value="Genomic_DNA"/>
</dbReference>
<dbReference type="InParanoid" id="A0A074YTF1"/>
<sequence length="219" mass="24842">MLTLFSLPHELIIRIFEECPSVRAAVNLSNVSKLFRVIWLGHERIAEGLIRTTIPSAAETVDLAMTETLMMRGACESPLSQLWIPRLVYIAHLAEIATSLCSENNRCTFVVLPDTSSYYNIRRCMLAFIFPLLRKDLQTPLMRVPLDKLRKALSFNIALGYDDGWRSDDRLAVLSMLTRSPSYMRYGREMWAWTDLVLGATVTSKRLSHDCLTAAIKAS</sequence>
<name>A0A074YTF1_AURSE</name>
<evidence type="ECO:0008006" key="3">
    <source>
        <dbReference type="Google" id="ProtNLM"/>
    </source>
</evidence>
<protein>
    <recommendedName>
        <fullName evidence="3">F-box domain-containing protein</fullName>
    </recommendedName>
</protein>
<dbReference type="Proteomes" id="UP000030641">
    <property type="component" value="Unassembled WGS sequence"/>
</dbReference>
<evidence type="ECO:0000313" key="1">
    <source>
        <dbReference type="EMBL" id="KEQ99424.1"/>
    </source>
</evidence>
<dbReference type="HOGENOM" id="CLU_103408_0_0_1"/>
<dbReference type="GeneID" id="25362287"/>